<evidence type="ECO:0000313" key="2">
    <source>
        <dbReference type="Proteomes" id="UP000053537"/>
    </source>
</evidence>
<gene>
    <name evidence="1" type="ORF">N310_03036</name>
</gene>
<proteinExistence type="predicted"/>
<dbReference type="AlphaFoldDB" id="A0A091MT95"/>
<accession>A0A091MT95</accession>
<name>A0A091MT95_9PASS</name>
<reference evidence="1 2" key="1">
    <citation type="submission" date="2014-04" db="EMBL/GenBank/DDBJ databases">
        <title>Genome evolution of avian class.</title>
        <authorList>
            <person name="Zhang G."/>
            <person name="Li C."/>
        </authorList>
    </citation>
    <scope>NUCLEOTIDE SEQUENCE [LARGE SCALE GENOMIC DNA]</scope>
    <source>
        <strain evidence="1">BGI_N310</strain>
    </source>
</reference>
<dbReference type="Proteomes" id="UP000053537">
    <property type="component" value="Unassembled WGS sequence"/>
</dbReference>
<sequence length="219" mass="23278">VAQVLLGVGVEEALGVIAGVGEDAVHLLIEVAALVGHVHGQAVAVHGVDDAAGGDLRLEQADPMALHYQPLLHGLKEGHWGLCVGVSVACHSSLRAEKLLVHFRSDQPFSQCLLHGEPLVLLRVNDVASGSLCLQQHQGCPWPQDALPHGLVDAHLLLARLDEDSCDEIGALEELLNSVVLCHLLGRDASLLEALEHLNADDARVQQVPAAHPPSQPWE</sequence>
<protein>
    <submittedName>
        <fullName evidence="1">Uncharacterized protein</fullName>
    </submittedName>
</protein>
<dbReference type="EMBL" id="KK835445">
    <property type="protein sequence ID" value="KFP79694.1"/>
    <property type="molecule type" value="Genomic_DNA"/>
</dbReference>
<feature type="non-terminal residue" evidence="1">
    <location>
        <position position="1"/>
    </location>
</feature>
<evidence type="ECO:0000313" key="1">
    <source>
        <dbReference type="EMBL" id="KFP79694.1"/>
    </source>
</evidence>
<feature type="non-terminal residue" evidence="1">
    <location>
        <position position="219"/>
    </location>
</feature>
<organism evidence="1 2">
    <name type="scientific">Acanthisitta chloris</name>
    <name type="common">rifleman</name>
    <dbReference type="NCBI Taxonomy" id="57068"/>
    <lineage>
        <taxon>Eukaryota</taxon>
        <taxon>Metazoa</taxon>
        <taxon>Chordata</taxon>
        <taxon>Craniata</taxon>
        <taxon>Vertebrata</taxon>
        <taxon>Euteleostomi</taxon>
        <taxon>Archelosauria</taxon>
        <taxon>Archosauria</taxon>
        <taxon>Dinosauria</taxon>
        <taxon>Saurischia</taxon>
        <taxon>Theropoda</taxon>
        <taxon>Coelurosauria</taxon>
        <taxon>Aves</taxon>
        <taxon>Neognathae</taxon>
        <taxon>Neoaves</taxon>
        <taxon>Telluraves</taxon>
        <taxon>Australaves</taxon>
        <taxon>Passeriformes</taxon>
        <taxon>Acanthisittidae</taxon>
        <taxon>Acanthisitta</taxon>
    </lineage>
</organism>
<keyword evidence="2" id="KW-1185">Reference proteome</keyword>